<dbReference type="SUPFAM" id="SSF53590">
    <property type="entry name" value="Nucleoside hydrolase"/>
    <property type="match status" value="1"/>
</dbReference>
<evidence type="ECO:0000313" key="7">
    <source>
        <dbReference type="EMBL" id="ROW18237.1"/>
    </source>
</evidence>
<dbReference type="OrthoDB" id="432381at2759"/>
<dbReference type="Pfam" id="PF01156">
    <property type="entry name" value="IU_nuc_hydro"/>
    <property type="match status" value="1"/>
</dbReference>
<feature type="region of interest" description="Disordered" evidence="4">
    <location>
        <begin position="417"/>
        <end position="501"/>
    </location>
</feature>
<feature type="compositionally biased region" description="Acidic residues" evidence="4">
    <location>
        <begin position="326"/>
        <end position="335"/>
    </location>
</feature>
<evidence type="ECO:0000256" key="1">
    <source>
        <dbReference type="ARBA" id="ARBA00009176"/>
    </source>
</evidence>
<keyword evidence="8" id="KW-1185">Reference proteome</keyword>
<feature type="compositionally biased region" description="Basic and acidic residues" evidence="4">
    <location>
        <begin position="294"/>
        <end position="311"/>
    </location>
</feature>
<evidence type="ECO:0000256" key="3">
    <source>
        <dbReference type="ARBA" id="ARBA00023295"/>
    </source>
</evidence>
<protein>
    <recommendedName>
        <fullName evidence="9">Inosine/uridine-preferring nucleoside hydrolase domain-containing protein</fullName>
    </recommendedName>
</protein>
<dbReference type="GO" id="GO:0008477">
    <property type="term" value="F:purine nucleosidase activity"/>
    <property type="evidence" value="ECO:0007669"/>
    <property type="project" value="TreeGrafter"/>
</dbReference>
<evidence type="ECO:0000259" key="6">
    <source>
        <dbReference type="Pfam" id="PF07808"/>
    </source>
</evidence>
<dbReference type="PANTHER" id="PTHR12304:SF4">
    <property type="entry name" value="URIDINE NUCLEOSIDASE"/>
    <property type="match status" value="1"/>
</dbReference>
<keyword evidence="2" id="KW-0378">Hydrolase</keyword>
<dbReference type="InterPro" id="IPR023186">
    <property type="entry name" value="IUNH"/>
</dbReference>
<dbReference type="Gene3D" id="3.90.245.10">
    <property type="entry name" value="Ribonucleoside hydrolase-like"/>
    <property type="match status" value="1"/>
</dbReference>
<evidence type="ECO:0000256" key="2">
    <source>
        <dbReference type="ARBA" id="ARBA00022801"/>
    </source>
</evidence>
<comment type="similarity">
    <text evidence="1">Belongs to the IUNH family.</text>
</comment>
<dbReference type="GO" id="GO:0005829">
    <property type="term" value="C:cytosol"/>
    <property type="evidence" value="ECO:0007669"/>
    <property type="project" value="TreeGrafter"/>
</dbReference>
<keyword evidence="3" id="KW-0326">Glycosidase</keyword>
<evidence type="ECO:0000256" key="4">
    <source>
        <dbReference type="SAM" id="MobiDB-lite"/>
    </source>
</evidence>
<feature type="compositionally biased region" description="Basic and acidic residues" evidence="4">
    <location>
        <begin position="420"/>
        <end position="434"/>
    </location>
</feature>
<comment type="caution">
    <text evidence="7">The sequence shown here is derived from an EMBL/GenBank/DDBJ whole genome shotgun (WGS) entry which is preliminary data.</text>
</comment>
<feature type="compositionally biased region" description="Basic residues" evidence="4">
    <location>
        <begin position="487"/>
        <end position="498"/>
    </location>
</feature>
<dbReference type="STRING" id="1230097.A0A423XNS8"/>
<name>A0A423XNS8_9PEZI</name>
<feature type="domain" description="RED-like N-terminal" evidence="6">
    <location>
        <begin position="78"/>
        <end position="212"/>
    </location>
</feature>
<dbReference type="PANTHER" id="PTHR12304">
    <property type="entry name" value="INOSINE-URIDINE PREFERRING NUCLEOSIDE HYDROLASE"/>
    <property type="match status" value="1"/>
</dbReference>
<feature type="compositionally biased region" description="Basic and acidic residues" evidence="4">
    <location>
        <begin position="64"/>
        <end position="73"/>
    </location>
</feature>
<feature type="region of interest" description="Disordered" evidence="4">
    <location>
        <begin position="212"/>
        <end position="238"/>
    </location>
</feature>
<feature type="region of interest" description="Disordered" evidence="4">
    <location>
        <begin position="1"/>
        <end position="109"/>
    </location>
</feature>
<sequence>MNNEQFRKLLLANSGKSPSGEQNGASQTPRSTGLSALGSRKTSSIPMTPRSVAGTGHIDFARQLAERNNEGRPQKRYRTAAPKGSKFAEGYVDRAKERQSAQEEEDDKAARIKALEESMKKEEIDQATFEKLRAEIAGGDLSSTHLIKGLDFKLLERVRKGEDQFEDKEVTAVVKEKAKKKGQLATTTLVPGQKRSRDQILAEMKAAREAAKAKQQESALGTRFKRIGAKKEPGTRIERDAKGREVLIIVDEDGNERRKVRKVAAEVEKEREAFKVDPNAEVLGDVEVPEYYQKKLQEQQEKEDEDVKMFSDVESDYDPLKGIQSDSDDSDASGDEEAKEKAKARSSSPKSEGEVGSESPPRVKEDMPPPARPQAPAQQPRSYFKSSLISEQNESRPALNDPSVLAALKKAKTLNAAVKSEAEQKEADREERLKKMLQSAGRDDEDLDMGFGMNRLEDEAEMEDDGGKVKLSAWGDEDDDEHGGGGKSKRKRGPKKKKGDVNNITHVMQALEKRKAAEKTTWNATSVLTAISKHTEIPVYPGSASPLKRPLLPSNAEDIHGESGLDGTKLLPEPLVKPRTDVSAIDAAATALRATKPGTAWLVATGSLTNAAKIFQANPDLVGHIKGLSLMGGAIGDGFTSAVSGIIDGKARIGNWTPYAEFNIIIDPEAAAFVFHTKELAAKTTILPLDVTHLVLARQDVQELLLYGADKAGLDDGKTRPVETTSARTGKTVLRTMLVELLMYFAGTYKEVFGIIEGPPLHDPLAVAAVLTGTPWEIEIYESDPNSALESPNTRERFAIEVVTEGTHEDALLHGSQLGRTIATLLPPGEEGVRIPRGLDIEKFWLVLEQCVQAADDANAAALRASASA</sequence>
<dbReference type="InterPro" id="IPR012916">
    <property type="entry name" value="RED_N"/>
</dbReference>
<feature type="compositionally biased region" description="Polar residues" evidence="4">
    <location>
        <begin position="14"/>
        <end position="46"/>
    </location>
</feature>
<dbReference type="Proteomes" id="UP000285146">
    <property type="component" value="Unassembled WGS sequence"/>
</dbReference>
<dbReference type="InterPro" id="IPR001910">
    <property type="entry name" value="Inosine/uridine_hydrolase_dom"/>
</dbReference>
<evidence type="ECO:0000259" key="5">
    <source>
        <dbReference type="Pfam" id="PF01156"/>
    </source>
</evidence>
<dbReference type="Pfam" id="PF07808">
    <property type="entry name" value="RED_N"/>
    <property type="match status" value="1"/>
</dbReference>
<dbReference type="EMBL" id="LKEB01000001">
    <property type="protein sequence ID" value="ROW18237.1"/>
    <property type="molecule type" value="Genomic_DNA"/>
</dbReference>
<dbReference type="InParanoid" id="A0A423XNS8"/>
<dbReference type="GO" id="GO:0006152">
    <property type="term" value="P:purine nucleoside catabolic process"/>
    <property type="evidence" value="ECO:0007669"/>
    <property type="project" value="TreeGrafter"/>
</dbReference>
<dbReference type="AlphaFoldDB" id="A0A423XNS8"/>
<evidence type="ECO:0008006" key="9">
    <source>
        <dbReference type="Google" id="ProtNLM"/>
    </source>
</evidence>
<reference evidence="7 8" key="1">
    <citation type="submission" date="2015-09" db="EMBL/GenBank/DDBJ databases">
        <title>Host preference determinants of Valsa canker pathogens revealed by comparative genomics.</title>
        <authorList>
            <person name="Yin Z."/>
            <person name="Huang L."/>
        </authorList>
    </citation>
    <scope>NUCLEOTIDE SEQUENCE [LARGE SCALE GENOMIC DNA]</scope>
    <source>
        <strain evidence="7 8">SXYLt</strain>
    </source>
</reference>
<organism evidence="7 8">
    <name type="scientific">Cytospora leucostoma</name>
    <dbReference type="NCBI Taxonomy" id="1230097"/>
    <lineage>
        <taxon>Eukaryota</taxon>
        <taxon>Fungi</taxon>
        <taxon>Dikarya</taxon>
        <taxon>Ascomycota</taxon>
        <taxon>Pezizomycotina</taxon>
        <taxon>Sordariomycetes</taxon>
        <taxon>Sordariomycetidae</taxon>
        <taxon>Diaporthales</taxon>
        <taxon>Cytosporaceae</taxon>
        <taxon>Cytospora</taxon>
    </lineage>
</organism>
<dbReference type="InterPro" id="IPR036452">
    <property type="entry name" value="Ribo_hydro-like"/>
</dbReference>
<accession>A0A423XNS8</accession>
<proteinExistence type="inferred from homology"/>
<gene>
    <name evidence="7" type="ORF">VPNG_00199</name>
</gene>
<evidence type="ECO:0000313" key="8">
    <source>
        <dbReference type="Proteomes" id="UP000285146"/>
    </source>
</evidence>
<feature type="compositionally biased region" description="Basic and acidic residues" evidence="4">
    <location>
        <begin position="91"/>
        <end position="101"/>
    </location>
</feature>
<feature type="domain" description="Inosine/uridine-preferring nucleoside hydrolase" evidence="5">
    <location>
        <begin position="517"/>
        <end position="845"/>
    </location>
</feature>
<feature type="region of interest" description="Disordered" evidence="4">
    <location>
        <begin position="294"/>
        <end position="402"/>
    </location>
</feature>
<feature type="compositionally biased region" description="Basic and acidic residues" evidence="4">
    <location>
        <begin position="229"/>
        <end position="238"/>
    </location>
</feature>